<name>A0AAN9QNV2_PHACN</name>
<evidence type="ECO:0000256" key="11">
    <source>
        <dbReference type="PIRNR" id="PIRNR000641"/>
    </source>
</evidence>
<dbReference type="Gene3D" id="2.90.10.10">
    <property type="entry name" value="Bulb-type lectin domain"/>
    <property type="match status" value="1"/>
</dbReference>
<dbReference type="PANTHER" id="PTHR32444:SF234">
    <property type="entry name" value="RECEPTOR-LIKE SERINE_THREONINE-PROTEIN KINASE"/>
    <property type="match status" value="1"/>
</dbReference>
<evidence type="ECO:0000256" key="4">
    <source>
        <dbReference type="ARBA" id="ARBA00022741"/>
    </source>
</evidence>
<dbReference type="Gene3D" id="3.30.200.20">
    <property type="entry name" value="Phosphorylase Kinase, domain 1"/>
    <property type="match status" value="1"/>
</dbReference>
<evidence type="ECO:0000256" key="3">
    <source>
        <dbReference type="ARBA" id="ARBA00022729"/>
    </source>
</evidence>
<dbReference type="GO" id="GO:0048544">
    <property type="term" value="P:recognition of pollen"/>
    <property type="evidence" value="ECO:0007669"/>
    <property type="project" value="InterPro"/>
</dbReference>
<dbReference type="GO" id="GO:0005524">
    <property type="term" value="F:ATP binding"/>
    <property type="evidence" value="ECO:0007669"/>
    <property type="project" value="UniProtKB-UniRule"/>
</dbReference>
<dbReference type="Pfam" id="PF08276">
    <property type="entry name" value="PAN_2"/>
    <property type="match status" value="1"/>
</dbReference>
<dbReference type="SMART" id="SM00220">
    <property type="entry name" value="S_TKc"/>
    <property type="match status" value="1"/>
</dbReference>
<keyword evidence="1 11" id="KW-0723">Serine/threonine-protein kinase</keyword>
<dbReference type="InterPro" id="IPR011009">
    <property type="entry name" value="Kinase-like_dom_sf"/>
</dbReference>
<keyword evidence="5 11" id="KW-0418">Kinase</keyword>
<feature type="domain" description="Bulb-type lectin" evidence="15">
    <location>
        <begin position="25"/>
        <end position="145"/>
    </location>
</feature>
<dbReference type="SUPFAM" id="SSF56112">
    <property type="entry name" value="Protein kinase-like (PK-like)"/>
    <property type="match status" value="1"/>
</dbReference>
<dbReference type="PIRSF" id="PIRSF000641">
    <property type="entry name" value="SRK"/>
    <property type="match status" value="1"/>
</dbReference>
<dbReference type="PROSITE" id="PS50948">
    <property type="entry name" value="PAN"/>
    <property type="match status" value="1"/>
</dbReference>
<sequence length="826" mass="92612">MGTILTFVIIFACILVLSLEISVANDSINMLQSLSDGKTLVSKGGKFELGFFNPGSSQKRYLGIWYKNIPVKTFVWVANGANPINDSTGILTLNTTGNLVLTQNGSLVWHTNSLKQAQNPVVEMLDSGNLVIRNEGETNPEEYLWQSFDYPSDTLLPGMKLGWDLRTGLERKYTAWKSPDDPSPGDVSRVMKLYSYPEVYMMKGTQKLLRYGPWNGEYFSGMPDLLNNTIFGLSFVSNEDEIYYTYTLVNDSVLSRTVTNQSATIVRYVWQEVEKIWKIYRSYPKEFCDNYDSCGPNGLCVRTQSQSCICLKGFSPKSQQNWNSSDWSGGCERNKALGCSDDVFVQFKGLKVPATTDTWLNKSIGLKECKVKCLNNCSCMAYTNSDIRNGGSGCVLWFGDLIDMKQIETGGQDLYIRMNASEAEFDYFVFVINSNPQEPVPSNNNTRTIVASTVAAISGFLILLSTCIICRLHRNNAGKSSTEDNNNKRHVDDLDVQMYDLVTIANATNNFSTENFIGEGGFGRVYKGIIDSQEIAVKTLSRNSWQGVTEFINEVNLTAKLQHRNLVKLLGCCIEGEERMLIFQYMENGSLDSLIFGEKSSKLLEWPQRFQITCGVARGLMYLHQDSPLRIIHRDLKASNILLDKTLNPKISDFGVSRSFGVDQFEGSTSRVVGTCGYMAPEYAVDGFFSEKSDVFSFGILVLEIICGKRNRGLYQQIRVLNLVAHSWTLWKAGKAIDLIASNMNMSSCVMSEVLRCLHVSLLCVQQNPDDRPTMMSVILMLESHIELAEPKEPAFISRNVLPEEDLYPKDTSSTNEVTVTILEPR</sequence>
<evidence type="ECO:0000256" key="12">
    <source>
        <dbReference type="PROSITE-ProRule" id="PRU10141"/>
    </source>
</evidence>
<dbReference type="FunFam" id="2.90.10.10:FF:000001">
    <property type="entry name" value="G-type lectin S-receptor-like serine/threonine-protein kinase"/>
    <property type="match status" value="1"/>
</dbReference>
<dbReference type="FunFam" id="1.10.510.10:FF:000060">
    <property type="entry name" value="G-type lectin S-receptor-like serine/threonine-protein kinase"/>
    <property type="match status" value="1"/>
</dbReference>
<dbReference type="InterPro" id="IPR008271">
    <property type="entry name" value="Ser/Thr_kinase_AS"/>
</dbReference>
<dbReference type="PROSITE" id="PS00107">
    <property type="entry name" value="PROTEIN_KINASE_ATP"/>
    <property type="match status" value="1"/>
</dbReference>
<comment type="similarity">
    <text evidence="11">Belongs to the protein kinase superfamily. Ser/Thr protein kinase family.</text>
</comment>
<evidence type="ECO:0000313" key="17">
    <source>
        <dbReference type="EMBL" id="KAK7342604.1"/>
    </source>
</evidence>
<evidence type="ECO:0000256" key="13">
    <source>
        <dbReference type="SAM" id="SignalP"/>
    </source>
</evidence>
<keyword evidence="4 11" id="KW-0547">Nucleotide-binding</keyword>
<dbReference type="FunFam" id="3.30.200.20:FF:000195">
    <property type="entry name" value="G-type lectin S-receptor-like serine/threonine-protein kinase"/>
    <property type="match status" value="1"/>
</dbReference>
<evidence type="ECO:0000256" key="7">
    <source>
        <dbReference type="ARBA" id="ARBA00023157"/>
    </source>
</evidence>
<dbReference type="Proteomes" id="UP001374584">
    <property type="component" value="Unassembled WGS sequence"/>
</dbReference>
<feature type="domain" description="Protein kinase" evidence="14">
    <location>
        <begin position="511"/>
        <end position="788"/>
    </location>
</feature>
<evidence type="ECO:0000256" key="5">
    <source>
        <dbReference type="ARBA" id="ARBA00022777"/>
    </source>
</evidence>
<organism evidence="17 18">
    <name type="scientific">Phaseolus coccineus</name>
    <name type="common">Scarlet runner bean</name>
    <name type="synonym">Phaseolus multiflorus</name>
    <dbReference type="NCBI Taxonomy" id="3886"/>
    <lineage>
        <taxon>Eukaryota</taxon>
        <taxon>Viridiplantae</taxon>
        <taxon>Streptophyta</taxon>
        <taxon>Embryophyta</taxon>
        <taxon>Tracheophyta</taxon>
        <taxon>Spermatophyta</taxon>
        <taxon>Magnoliopsida</taxon>
        <taxon>eudicotyledons</taxon>
        <taxon>Gunneridae</taxon>
        <taxon>Pentapetalae</taxon>
        <taxon>rosids</taxon>
        <taxon>fabids</taxon>
        <taxon>Fabales</taxon>
        <taxon>Fabaceae</taxon>
        <taxon>Papilionoideae</taxon>
        <taxon>50 kb inversion clade</taxon>
        <taxon>NPAAA clade</taxon>
        <taxon>indigoferoid/millettioid clade</taxon>
        <taxon>Phaseoleae</taxon>
        <taxon>Phaseolus</taxon>
    </lineage>
</organism>
<feature type="signal peptide" evidence="13">
    <location>
        <begin position="1"/>
        <end position="18"/>
    </location>
</feature>
<evidence type="ECO:0000256" key="6">
    <source>
        <dbReference type="ARBA" id="ARBA00022840"/>
    </source>
</evidence>
<dbReference type="InterPro" id="IPR036426">
    <property type="entry name" value="Bulb-type_lectin_dom_sf"/>
</dbReference>
<feature type="binding site" evidence="12">
    <location>
        <position position="538"/>
    </location>
    <ligand>
        <name>ATP</name>
        <dbReference type="ChEBI" id="CHEBI:30616"/>
    </ligand>
</feature>
<keyword evidence="6 11" id="KW-0067">ATP-binding</keyword>
<dbReference type="InterPro" id="IPR000719">
    <property type="entry name" value="Prot_kinase_dom"/>
</dbReference>
<reference evidence="17 18" key="1">
    <citation type="submission" date="2024-01" db="EMBL/GenBank/DDBJ databases">
        <title>The genomes of 5 underutilized Papilionoideae crops provide insights into root nodulation and disease resistanc.</title>
        <authorList>
            <person name="Jiang F."/>
        </authorList>
    </citation>
    <scope>NUCLEOTIDE SEQUENCE [LARGE SCALE GENOMIC DNA]</scope>
    <source>
        <strain evidence="17">JINMINGXINNONG_FW02</strain>
        <tissue evidence="17">Leaves</tissue>
    </source>
</reference>
<feature type="chain" id="PRO_5042848073" description="Receptor-like serine/threonine-protein kinase" evidence="13">
    <location>
        <begin position="19"/>
        <end position="826"/>
    </location>
</feature>
<dbReference type="InterPro" id="IPR024171">
    <property type="entry name" value="SRK-like_kinase"/>
</dbReference>
<dbReference type="PROSITE" id="PS50011">
    <property type="entry name" value="PROTEIN_KINASE_DOM"/>
    <property type="match status" value="1"/>
</dbReference>
<feature type="domain" description="Apple" evidence="16">
    <location>
        <begin position="339"/>
        <end position="420"/>
    </location>
</feature>
<dbReference type="InterPro" id="IPR000858">
    <property type="entry name" value="S_locus_glycoprot_dom"/>
</dbReference>
<keyword evidence="7" id="KW-1015">Disulfide bond</keyword>
<proteinExistence type="inferred from homology"/>
<dbReference type="GO" id="GO:0004674">
    <property type="term" value="F:protein serine/threonine kinase activity"/>
    <property type="evidence" value="ECO:0007669"/>
    <property type="project" value="UniProtKB-KW"/>
</dbReference>
<dbReference type="CDD" id="cd00028">
    <property type="entry name" value="B_lectin"/>
    <property type="match status" value="1"/>
</dbReference>
<dbReference type="Pfam" id="PF07714">
    <property type="entry name" value="PK_Tyr_Ser-Thr"/>
    <property type="match status" value="1"/>
</dbReference>
<evidence type="ECO:0000256" key="1">
    <source>
        <dbReference type="ARBA" id="ARBA00022527"/>
    </source>
</evidence>
<comment type="catalytic activity">
    <reaction evidence="9 11">
        <text>L-threonyl-[protein] + ATP = O-phospho-L-threonyl-[protein] + ADP + H(+)</text>
        <dbReference type="Rhea" id="RHEA:46608"/>
        <dbReference type="Rhea" id="RHEA-COMP:11060"/>
        <dbReference type="Rhea" id="RHEA-COMP:11605"/>
        <dbReference type="ChEBI" id="CHEBI:15378"/>
        <dbReference type="ChEBI" id="CHEBI:30013"/>
        <dbReference type="ChEBI" id="CHEBI:30616"/>
        <dbReference type="ChEBI" id="CHEBI:61977"/>
        <dbReference type="ChEBI" id="CHEBI:456216"/>
        <dbReference type="EC" id="2.7.11.1"/>
    </reaction>
</comment>
<evidence type="ECO:0000256" key="2">
    <source>
        <dbReference type="ARBA" id="ARBA00022679"/>
    </source>
</evidence>
<dbReference type="PROSITE" id="PS50927">
    <property type="entry name" value="BULB_LECTIN"/>
    <property type="match status" value="1"/>
</dbReference>
<dbReference type="CDD" id="cd01098">
    <property type="entry name" value="PAN_AP_plant"/>
    <property type="match status" value="1"/>
</dbReference>
<comment type="catalytic activity">
    <reaction evidence="10 11">
        <text>L-seryl-[protein] + ATP = O-phospho-L-seryl-[protein] + ADP + H(+)</text>
        <dbReference type="Rhea" id="RHEA:17989"/>
        <dbReference type="Rhea" id="RHEA-COMP:9863"/>
        <dbReference type="Rhea" id="RHEA-COMP:11604"/>
        <dbReference type="ChEBI" id="CHEBI:15378"/>
        <dbReference type="ChEBI" id="CHEBI:29999"/>
        <dbReference type="ChEBI" id="CHEBI:30616"/>
        <dbReference type="ChEBI" id="CHEBI:83421"/>
        <dbReference type="ChEBI" id="CHEBI:456216"/>
        <dbReference type="EC" id="2.7.11.1"/>
    </reaction>
</comment>
<dbReference type="SUPFAM" id="SSF51110">
    <property type="entry name" value="alpha-D-mannose-specific plant lectins"/>
    <property type="match status" value="1"/>
</dbReference>
<dbReference type="SMART" id="SM00108">
    <property type="entry name" value="B_lectin"/>
    <property type="match status" value="1"/>
</dbReference>
<evidence type="ECO:0000259" key="16">
    <source>
        <dbReference type="PROSITE" id="PS50948"/>
    </source>
</evidence>
<protein>
    <recommendedName>
        <fullName evidence="11">Receptor-like serine/threonine-protein kinase</fullName>
        <ecNumber evidence="11">2.7.11.1</ecNumber>
    </recommendedName>
</protein>
<evidence type="ECO:0000256" key="9">
    <source>
        <dbReference type="ARBA" id="ARBA00047899"/>
    </source>
</evidence>
<keyword evidence="2 11" id="KW-0808">Transferase</keyword>
<evidence type="ECO:0000256" key="8">
    <source>
        <dbReference type="ARBA" id="ARBA00023180"/>
    </source>
</evidence>
<dbReference type="EC" id="2.7.11.1" evidence="11"/>
<dbReference type="AlphaFoldDB" id="A0AAN9QNV2"/>
<dbReference type="PANTHER" id="PTHR32444">
    <property type="entry name" value="BULB-TYPE LECTIN DOMAIN-CONTAINING PROTEIN"/>
    <property type="match status" value="1"/>
</dbReference>
<evidence type="ECO:0000313" key="18">
    <source>
        <dbReference type="Proteomes" id="UP001374584"/>
    </source>
</evidence>
<accession>A0AAN9QNV2</accession>
<dbReference type="Gene3D" id="1.10.510.10">
    <property type="entry name" value="Transferase(Phosphotransferase) domain 1"/>
    <property type="match status" value="1"/>
</dbReference>
<dbReference type="InterPro" id="IPR017441">
    <property type="entry name" value="Protein_kinase_ATP_BS"/>
</dbReference>
<keyword evidence="3 13" id="KW-0732">Signal</keyword>
<dbReference type="InterPro" id="IPR001480">
    <property type="entry name" value="Bulb-type_lectin_dom"/>
</dbReference>
<dbReference type="InterPro" id="IPR003609">
    <property type="entry name" value="Pan_app"/>
</dbReference>
<gene>
    <name evidence="17" type="ORF">VNO80_25560</name>
</gene>
<evidence type="ECO:0000259" key="14">
    <source>
        <dbReference type="PROSITE" id="PS50011"/>
    </source>
</evidence>
<dbReference type="Pfam" id="PF00954">
    <property type="entry name" value="S_locus_glycop"/>
    <property type="match status" value="1"/>
</dbReference>
<dbReference type="EMBL" id="JAYMYR010000009">
    <property type="protein sequence ID" value="KAK7342604.1"/>
    <property type="molecule type" value="Genomic_DNA"/>
</dbReference>
<keyword evidence="8" id="KW-0325">Glycoprotein</keyword>
<keyword evidence="18" id="KW-1185">Reference proteome</keyword>
<evidence type="ECO:0000259" key="15">
    <source>
        <dbReference type="PROSITE" id="PS50927"/>
    </source>
</evidence>
<comment type="caution">
    <text evidence="17">The sequence shown here is derived from an EMBL/GenBank/DDBJ whole genome shotgun (WGS) entry which is preliminary data.</text>
</comment>
<dbReference type="SMART" id="SM00473">
    <property type="entry name" value="PAN_AP"/>
    <property type="match status" value="1"/>
</dbReference>
<dbReference type="Pfam" id="PF01453">
    <property type="entry name" value="B_lectin"/>
    <property type="match status" value="1"/>
</dbReference>
<dbReference type="InterPro" id="IPR001245">
    <property type="entry name" value="Ser-Thr/Tyr_kinase_cat_dom"/>
</dbReference>
<dbReference type="PROSITE" id="PS00108">
    <property type="entry name" value="PROTEIN_KINASE_ST"/>
    <property type="match status" value="1"/>
</dbReference>
<evidence type="ECO:0000256" key="10">
    <source>
        <dbReference type="ARBA" id="ARBA00048679"/>
    </source>
</evidence>